<comment type="caution">
    <text evidence="2">The sequence shown here is derived from an EMBL/GenBank/DDBJ whole genome shotgun (WGS) entry which is preliminary data.</text>
</comment>
<gene>
    <name evidence="2" type="ORF">AG1IA_06612</name>
</gene>
<protein>
    <submittedName>
        <fullName evidence="2">Uncharacterized protein</fullName>
    </submittedName>
</protein>
<dbReference type="HOGENOM" id="CLU_2759554_0_0_1"/>
<feature type="compositionally biased region" description="Polar residues" evidence="1">
    <location>
        <begin position="32"/>
        <end position="47"/>
    </location>
</feature>
<dbReference type="AlphaFoldDB" id="L8WRJ4"/>
<keyword evidence="3" id="KW-1185">Reference proteome</keyword>
<sequence length="70" mass="7653">MITGRSHKLKPINDRASAKFANCGKRWGLAGRTSQATSSLDSDNIQSGAKDKLKSRHNKTNNPLGSFSFF</sequence>
<name>L8WRJ4_THACA</name>
<organism evidence="2 3">
    <name type="scientific">Thanatephorus cucumeris (strain AG1-IA)</name>
    <name type="common">Rice sheath blight fungus</name>
    <name type="synonym">Rhizoctonia solani</name>
    <dbReference type="NCBI Taxonomy" id="983506"/>
    <lineage>
        <taxon>Eukaryota</taxon>
        <taxon>Fungi</taxon>
        <taxon>Dikarya</taxon>
        <taxon>Basidiomycota</taxon>
        <taxon>Agaricomycotina</taxon>
        <taxon>Agaricomycetes</taxon>
        <taxon>Cantharellales</taxon>
        <taxon>Ceratobasidiaceae</taxon>
        <taxon>Rhizoctonia</taxon>
        <taxon>Rhizoctonia solani AG-1</taxon>
    </lineage>
</organism>
<dbReference type="EMBL" id="AFRT01001800">
    <property type="protein sequence ID" value="ELU39358.1"/>
    <property type="molecule type" value="Genomic_DNA"/>
</dbReference>
<accession>L8WRJ4</accession>
<evidence type="ECO:0000313" key="3">
    <source>
        <dbReference type="Proteomes" id="UP000011668"/>
    </source>
</evidence>
<feature type="region of interest" description="Disordered" evidence="1">
    <location>
        <begin position="32"/>
        <end position="70"/>
    </location>
</feature>
<feature type="compositionally biased region" description="Polar residues" evidence="1">
    <location>
        <begin position="60"/>
        <end position="70"/>
    </location>
</feature>
<dbReference type="Proteomes" id="UP000011668">
    <property type="component" value="Unassembled WGS sequence"/>
</dbReference>
<proteinExistence type="predicted"/>
<evidence type="ECO:0000313" key="2">
    <source>
        <dbReference type="EMBL" id="ELU39358.1"/>
    </source>
</evidence>
<reference evidence="2 3" key="1">
    <citation type="journal article" date="2013" name="Nat. Commun.">
        <title>The evolution and pathogenic mechanisms of the rice sheath blight pathogen.</title>
        <authorList>
            <person name="Zheng A."/>
            <person name="Lin R."/>
            <person name="Xu L."/>
            <person name="Qin P."/>
            <person name="Tang C."/>
            <person name="Ai P."/>
            <person name="Zhang D."/>
            <person name="Liu Y."/>
            <person name="Sun Z."/>
            <person name="Feng H."/>
            <person name="Wang Y."/>
            <person name="Chen Y."/>
            <person name="Liang X."/>
            <person name="Fu R."/>
            <person name="Li Q."/>
            <person name="Zhang J."/>
            <person name="Yu X."/>
            <person name="Xie Z."/>
            <person name="Ding L."/>
            <person name="Guan P."/>
            <person name="Tang J."/>
            <person name="Liang Y."/>
            <person name="Wang S."/>
            <person name="Deng Q."/>
            <person name="Li S."/>
            <person name="Zhu J."/>
            <person name="Wang L."/>
            <person name="Liu H."/>
            <person name="Li P."/>
        </authorList>
    </citation>
    <scope>NUCLEOTIDE SEQUENCE [LARGE SCALE GENOMIC DNA]</scope>
    <source>
        <strain evidence="3">AG-1 IA</strain>
    </source>
</reference>
<evidence type="ECO:0000256" key="1">
    <source>
        <dbReference type="SAM" id="MobiDB-lite"/>
    </source>
</evidence>